<evidence type="ECO:0000256" key="13">
    <source>
        <dbReference type="ARBA" id="ARBA00032806"/>
    </source>
</evidence>
<evidence type="ECO:0000313" key="16">
    <source>
        <dbReference type="Proteomes" id="UP001140206"/>
    </source>
</evidence>
<accession>A0AAV8C0E6</accession>
<name>A0AAV8C0E6_9POAL</name>
<dbReference type="EMBL" id="JAMFTS010000005">
    <property type="protein sequence ID" value="KAJ4748981.1"/>
    <property type="molecule type" value="Genomic_DNA"/>
</dbReference>
<protein>
    <recommendedName>
        <fullName evidence="6">Pantoate--beta-alanine ligase</fullName>
        <ecNumber evidence="5">6.3.2.1</ecNumber>
    </recommendedName>
    <alternativeName>
        <fullName evidence="13">Pantoate-activating enzyme</fullName>
    </alternativeName>
    <alternativeName>
        <fullName evidence="12">Pantothenate synthetase</fullName>
    </alternativeName>
</protein>
<dbReference type="InterPro" id="IPR014729">
    <property type="entry name" value="Rossmann-like_a/b/a_fold"/>
</dbReference>
<keyword evidence="11" id="KW-0067">ATP-binding</keyword>
<dbReference type="Proteomes" id="UP001140206">
    <property type="component" value="Chromosome 5"/>
</dbReference>
<keyword evidence="8" id="KW-0436">Ligase</keyword>
<sequence length="318" mass="35301">MEVIREKADMRAWSRRMRRDGKSLALVPTMGYLHEGHLSLVCEARAHADVIVVSVYVNPGQFAPSEDLSTYPSDLQGDLLKLSQSGVVQAVFCPANLYDYDTPGPLSVPPRPRLSARSGEEQAPVSCLEKERGGGTHETWVRVERLEKGMCGASRPVFFRGVATVVTKLFHIVEPDVAVFGKKDYQQWRIISRMVRDLDFAIEIIGSEIVREADGLAMSSRNVRLSPRDRKQALSINKALSEAKVHVSKGSVSSQELKDRIIQTVADAGGRIDYVEIVEQESLEPVEKIECSVVICIAAWFGDVRLIDNIEIDVPAEK</sequence>
<dbReference type="NCBIfam" id="TIGR00018">
    <property type="entry name" value="panC"/>
    <property type="match status" value="1"/>
</dbReference>
<comment type="subcellular location">
    <subcellularLocation>
        <location evidence="1">Cytoplasm</location>
    </subcellularLocation>
</comment>
<evidence type="ECO:0000256" key="2">
    <source>
        <dbReference type="ARBA" id="ARBA00004990"/>
    </source>
</evidence>
<dbReference type="SUPFAM" id="SSF52374">
    <property type="entry name" value="Nucleotidylyl transferase"/>
    <property type="match status" value="1"/>
</dbReference>
<keyword evidence="16" id="KW-1185">Reference proteome</keyword>
<dbReference type="InterPro" id="IPR003721">
    <property type="entry name" value="Pantoate_ligase"/>
</dbReference>
<evidence type="ECO:0000256" key="4">
    <source>
        <dbReference type="ARBA" id="ARBA00011738"/>
    </source>
</evidence>
<dbReference type="EC" id="6.3.2.1" evidence="5"/>
<comment type="subunit">
    <text evidence="4">Homodimer.</text>
</comment>
<dbReference type="Gene3D" id="3.30.1300.10">
    <property type="entry name" value="Pantoate-beta-alanine ligase, C-terminal domain"/>
    <property type="match status" value="1"/>
</dbReference>
<dbReference type="GO" id="GO:0004592">
    <property type="term" value="F:pantoate-beta-alanine ligase activity"/>
    <property type="evidence" value="ECO:0007669"/>
    <property type="project" value="UniProtKB-EC"/>
</dbReference>
<keyword evidence="10" id="KW-0547">Nucleotide-binding</keyword>
<evidence type="ECO:0000256" key="9">
    <source>
        <dbReference type="ARBA" id="ARBA00022655"/>
    </source>
</evidence>
<dbReference type="GO" id="GO:0005829">
    <property type="term" value="C:cytosol"/>
    <property type="evidence" value="ECO:0007669"/>
    <property type="project" value="TreeGrafter"/>
</dbReference>
<dbReference type="HAMAP" id="MF_00158">
    <property type="entry name" value="PanC"/>
    <property type="match status" value="1"/>
</dbReference>
<evidence type="ECO:0000256" key="14">
    <source>
        <dbReference type="ARBA" id="ARBA00048258"/>
    </source>
</evidence>
<dbReference type="FunFam" id="3.40.50.620:FF:000160">
    <property type="entry name" value="Pantoate--beta-alanine ligase"/>
    <property type="match status" value="1"/>
</dbReference>
<dbReference type="CDD" id="cd00560">
    <property type="entry name" value="PanC"/>
    <property type="match status" value="1"/>
</dbReference>
<dbReference type="GO" id="GO:0015940">
    <property type="term" value="P:pantothenate biosynthetic process"/>
    <property type="evidence" value="ECO:0007669"/>
    <property type="project" value="UniProtKB-KW"/>
</dbReference>
<evidence type="ECO:0000256" key="8">
    <source>
        <dbReference type="ARBA" id="ARBA00022598"/>
    </source>
</evidence>
<comment type="pathway">
    <text evidence="2">Cofactor biosynthesis; (R)-pantothenate biosynthesis; (R)-pantothenate from (R)-pantoate and beta-alanine: step 1/1.</text>
</comment>
<dbReference type="PANTHER" id="PTHR21299">
    <property type="entry name" value="CYTIDYLATE KINASE/PANTOATE-BETA-ALANINE LIGASE"/>
    <property type="match status" value="1"/>
</dbReference>
<dbReference type="AlphaFoldDB" id="A0AAV8C0E6"/>
<evidence type="ECO:0000256" key="5">
    <source>
        <dbReference type="ARBA" id="ARBA00012219"/>
    </source>
</evidence>
<evidence type="ECO:0000313" key="15">
    <source>
        <dbReference type="EMBL" id="KAJ4748981.1"/>
    </source>
</evidence>
<dbReference type="PANTHER" id="PTHR21299:SF1">
    <property type="entry name" value="PANTOATE--BETA-ALANINE LIGASE"/>
    <property type="match status" value="1"/>
</dbReference>
<dbReference type="InterPro" id="IPR042176">
    <property type="entry name" value="Pantoate_ligase_C"/>
</dbReference>
<dbReference type="FunFam" id="3.30.1300.10:FF:000001">
    <property type="entry name" value="Pantothenate synthetase"/>
    <property type="match status" value="1"/>
</dbReference>
<keyword evidence="9" id="KW-0566">Pantothenate biosynthesis</keyword>
<comment type="catalytic activity">
    <reaction evidence="14">
        <text>(R)-pantoate + beta-alanine + ATP = (R)-pantothenate + AMP + diphosphate + H(+)</text>
        <dbReference type="Rhea" id="RHEA:10912"/>
        <dbReference type="ChEBI" id="CHEBI:15378"/>
        <dbReference type="ChEBI" id="CHEBI:15980"/>
        <dbReference type="ChEBI" id="CHEBI:29032"/>
        <dbReference type="ChEBI" id="CHEBI:30616"/>
        <dbReference type="ChEBI" id="CHEBI:33019"/>
        <dbReference type="ChEBI" id="CHEBI:57966"/>
        <dbReference type="ChEBI" id="CHEBI:456215"/>
        <dbReference type="EC" id="6.3.2.1"/>
    </reaction>
</comment>
<evidence type="ECO:0000256" key="10">
    <source>
        <dbReference type="ARBA" id="ARBA00022741"/>
    </source>
</evidence>
<proteinExistence type="inferred from homology"/>
<dbReference type="Pfam" id="PF02569">
    <property type="entry name" value="Pantoate_ligase"/>
    <property type="match status" value="1"/>
</dbReference>
<gene>
    <name evidence="15" type="ORF">LUZ62_083386</name>
</gene>
<evidence type="ECO:0000256" key="7">
    <source>
        <dbReference type="ARBA" id="ARBA00022490"/>
    </source>
</evidence>
<comment type="caution">
    <text evidence="15">The sequence shown here is derived from an EMBL/GenBank/DDBJ whole genome shotgun (WGS) entry which is preliminary data.</text>
</comment>
<comment type="similarity">
    <text evidence="3">Belongs to the pantothenate synthetase family.</text>
</comment>
<dbReference type="Gene3D" id="3.40.50.620">
    <property type="entry name" value="HUPs"/>
    <property type="match status" value="1"/>
</dbReference>
<evidence type="ECO:0000256" key="6">
    <source>
        <dbReference type="ARBA" id="ARBA00015647"/>
    </source>
</evidence>
<organism evidence="15 16">
    <name type="scientific">Rhynchospora pubera</name>
    <dbReference type="NCBI Taxonomy" id="906938"/>
    <lineage>
        <taxon>Eukaryota</taxon>
        <taxon>Viridiplantae</taxon>
        <taxon>Streptophyta</taxon>
        <taxon>Embryophyta</taxon>
        <taxon>Tracheophyta</taxon>
        <taxon>Spermatophyta</taxon>
        <taxon>Magnoliopsida</taxon>
        <taxon>Liliopsida</taxon>
        <taxon>Poales</taxon>
        <taxon>Cyperaceae</taxon>
        <taxon>Cyperoideae</taxon>
        <taxon>Rhynchosporeae</taxon>
        <taxon>Rhynchospora</taxon>
    </lineage>
</organism>
<evidence type="ECO:0000256" key="12">
    <source>
        <dbReference type="ARBA" id="ARBA00029902"/>
    </source>
</evidence>
<reference evidence="15" key="1">
    <citation type="submission" date="2022-08" db="EMBL/GenBank/DDBJ databases">
        <authorList>
            <person name="Marques A."/>
        </authorList>
    </citation>
    <scope>NUCLEOTIDE SEQUENCE</scope>
    <source>
        <strain evidence="15">RhyPub2mFocal</strain>
        <tissue evidence="15">Leaves</tissue>
    </source>
</reference>
<keyword evidence="7" id="KW-0963">Cytoplasm</keyword>
<evidence type="ECO:0000256" key="11">
    <source>
        <dbReference type="ARBA" id="ARBA00022840"/>
    </source>
</evidence>
<dbReference type="GO" id="GO:0005524">
    <property type="term" value="F:ATP binding"/>
    <property type="evidence" value="ECO:0007669"/>
    <property type="project" value="UniProtKB-KW"/>
</dbReference>
<evidence type="ECO:0000256" key="1">
    <source>
        <dbReference type="ARBA" id="ARBA00004496"/>
    </source>
</evidence>
<evidence type="ECO:0000256" key="3">
    <source>
        <dbReference type="ARBA" id="ARBA00009256"/>
    </source>
</evidence>